<evidence type="ECO:0000256" key="1">
    <source>
        <dbReference type="ARBA" id="ARBA00004651"/>
    </source>
</evidence>
<dbReference type="InterPro" id="IPR013099">
    <property type="entry name" value="K_chnl_dom"/>
</dbReference>
<evidence type="ECO:0000259" key="3">
    <source>
        <dbReference type="PROSITE" id="PS51201"/>
    </source>
</evidence>
<dbReference type="Proteomes" id="UP000249260">
    <property type="component" value="Unassembled WGS sequence"/>
</dbReference>
<dbReference type="Gene3D" id="3.40.50.720">
    <property type="entry name" value="NAD(P)-binding Rossmann-like Domain"/>
    <property type="match status" value="1"/>
</dbReference>
<evidence type="ECO:0000313" key="4">
    <source>
        <dbReference type="EMBL" id="RAP78373.1"/>
    </source>
</evidence>
<dbReference type="AlphaFoldDB" id="A0A328U981"/>
<dbReference type="InterPro" id="IPR050721">
    <property type="entry name" value="Trk_Ktr_HKT_K-transport"/>
</dbReference>
<dbReference type="GO" id="GO:0005886">
    <property type="term" value="C:plasma membrane"/>
    <property type="evidence" value="ECO:0007669"/>
    <property type="project" value="UniProtKB-SubCell"/>
</dbReference>
<dbReference type="EMBL" id="QLUW01000001">
    <property type="protein sequence ID" value="RAP78373.1"/>
    <property type="molecule type" value="Genomic_DNA"/>
</dbReference>
<dbReference type="InterPro" id="IPR003148">
    <property type="entry name" value="RCK_N"/>
</dbReference>
<sequence length="339" mass="37857">MPLFLHSLSLKLLRLKNSAIFFFFISFLLITSTLAYMLEPDTFGNWFNALYWVMTTMATVGYGDFFAHTFAGKLLTILIYIFGIGLLSLIIGKIIDSVGQFHRQRRAGKLKYYGKQHFVFINWSKKARYAIEELLTISPAAQIVIIDEADQHPYEHDQVHFVSGDPSSGDILEKAGIASAQAAVIFADNRIDEPSLVDGKSLLIVSSIESIAPQVHTTVEIMLEKHIQNFKHANVNEFVLSHDAVARLAVRSALNDGSVEIFSQLLSRQHGADVFPVPVSPQWRTYEDAFLSLLKQGATLISDRGDMSINTKLQEPIPADAKLYMVCDIATYKQITKGA</sequence>
<reference evidence="4 5" key="1">
    <citation type="submission" date="2018-06" db="EMBL/GenBank/DDBJ databases">
        <title>Paenibacillus montanisoli sp. nov., isolated from mountain area soil.</title>
        <authorList>
            <person name="Wu M."/>
        </authorList>
    </citation>
    <scope>NUCLEOTIDE SEQUENCE [LARGE SCALE GENOMIC DNA]</scope>
    <source>
        <strain evidence="4 5">RA17</strain>
    </source>
</reference>
<keyword evidence="5" id="KW-1185">Reference proteome</keyword>
<feature type="transmembrane region" description="Helical" evidence="2">
    <location>
        <begin position="50"/>
        <end position="71"/>
    </location>
</feature>
<gene>
    <name evidence="4" type="ORF">DL346_08100</name>
</gene>
<feature type="domain" description="RCK N-terminal" evidence="3">
    <location>
        <begin position="115"/>
        <end position="240"/>
    </location>
</feature>
<organism evidence="4 5">
    <name type="scientific">Paenibacillus montanisoli</name>
    <dbReference type="NCBI Taxonomy" id="2081970"/>
    <lineage>
        <taxon>Bacteria</taxon>
        <taxon>Bacillati</taxon>
        <taxon>Bacillota</taxon>
        <taxon>Bacilli</taxon>
        <taxon>Bacillales</taxon>
        <taxon>Paenibacillaceae</taxon>
        <taxon>Paenibacillus</taxon>
    </lineage>
</organism>
<dbReference type="InterPro" id="IPR036291">
    <property type="entry name" value="NAD(P)-bd_dom_sf"/>
</dbReference>
<feature type="transmembrane region" description="Helical" evidence="2">
    <location>
        <begin position="77"/>
        <end position="95"/>
    </location>
</feature>
<dbReference type="RefSeq" id="WP_112881496.1">
    <property type="nucleotide sequence ID" value="NZ_QLUW01000001.1"/>
</dbReference>
<evidence type="ECO:0000313" key="5">
    <source>
        <dbReference type="Proteomes" id="UP000249260"/>
    </source>
</evidence>
<dbReference type="PANTHER" id="PTHR43833:SF9">
    <property type="entry name" value="POTASSIUM CHANNEL PROTEIN YUGO-RELATED"/>
    <property type="match status" value="1"/>
</dbReference>
<feature type="transmembrane region" description="Helical" evidence="2">
    <location>
        <begin position="20"/>
        <end position="38"/>
    </location>
</feature>
<keyword evidence="2" id="KW-0812">Transmembrane</keyword>
<dbReference type="GO" id="GO:0006813">
    <property type="term" value="P:potassium ion transport"/>
    <property type="evidence" value="ECO:0007669"/>
    <property type="project" value="InterPro"/>
</dbReference>
<dbReference type="OrthoDB" id="9785285at2"/>
<protein>
    <submittedName>
        <fullName evidence="4">Ion transporter</fullName>
    </submittedName>
</protein>
<keyword evidence="2" id="KW-1133">Transmembrane helix</keyword>
<dbReference type="SUPFAM" id="SSF81324">
    <property type="entry name" value="Voltage-gated potassium channels"/>
    <property type="match status" value="1"/>
</dbReference>
<dbReference type="Pfam" id="PF07885">
    <property type="entry name" value="Ion_trans_2"/>
    <property type="match status" value="1"/>
</dbReference>
<dbReference type="PANTHER" id="PTHR43833">
    <property type="entry name" value="POTASSIUM CHANNEL PROTEIN 2-RELATED-RELATED"/>
    <property type="match status" value="1"/>
</dbReference>
<comment type="subcellular location">
    <subcellularLocation>
        <location evidence="1">Cell membrane</location>
        <topology evidence="1">Multi-pass membrane protein</topology>
    </subcellularLocation>
</comment>
<accession>A0A328U981</accession>
<keyword evidence="2" id="KW-0472">Membrane</keyword>
<dbReference type="PROSITE" id="PS51201">
    <property type="entry name" value="RCK_N"/>
    <property type="match status" value="1"/>
</dbReference>
<name>A0A328U981_9BACL</name>
<evidence type="ECO:0000256" key="2">
    <source>
        <dbReference type="SAM" id="Phobius"/>
    </source>
</evidence>
<dbReference type="Pfam" id="PF22614">
    <property type="entry name" value="Slo-like_RCK"/>
    <property type="match status" value="1"/>
</dbReference>
<proteinExistence type="predicted"/>
<dbReference type="SUPFAM" id="SSF51735">
    <property type="entry name" value="NAD(P)-binding Rossmann-fold domains"/>
    <property type="match status" value="1"/>
</dbReference>
<dbReference type="Gene3D" id="1.10.287.70">
    <property type="match status" value="1"/>
</dbReference>
<comment type="caution">
    <text evidence="4">The sequence shown here is derived from an EMBL/GenBank/DDBJ whole genome shotgun (WGS) entry which is preliminary data.</text>
</comment>